<gene>
    <name evidence="1" type="ORF">DK869_07005</name>
</gene>
<dbReference type="NCBIfam" id="TIGR00099">
    <property type="entry name" value="Cof-subfamily"/>
    <property type="match status" value="1"/>
</dbReference>
<sequence>MSILNKTTPAIRLLISDIDGTLIPNNKIVTNETIHAVHKMKQAGIGLSLVSSRPALGMRLYLEQLKIELPFAALNGGEILDVKGNILSRICMNPVLILDICNMLQKHKIEIWLYSSLEWFVFTTESAFVEHEQKALQLQPKIIQNIQEHVTDTIKIMGISQDTVLLDNLAQQIKRRHGREVSAVHSSKNYLDISHLKANKGFAAQKIAELLKIPLSKTACIGDMDNDIPMLKIAGMPIVMGQSSQRVKQYAHHIARTNEENGWAYAVNQFLL</sequence>
<dbReference type="GO" id="GO:0000287">
    <property type="term" value="F:magnesium ion binding"/>
    <property type="evidence" value="ECO:0007669"/>
    <property type="project" value="TreeGrafter"/>
</dbReference>
<dbReference type="InterPro" id="IPR023214">
    <property type="entry name" value="HAD_sf"/>
</dbReference>
<dbReference type="CDD" id="cd07516">
    <property type="entry name" value="HAD_Pase"/>
    <property type="match status" value="1"/>
</dbReference>
<dbReference type="Pfam" id="PF08282">
    <property type="entry name" value="Hydrolase_3"/>
    <property type="match status" value="1"/>
</dbReference>
<dbReference type="GO" id="GO:0005829">
    <property type="term" value="C:cytosol"/>
    <property type="evidence" value="ECO:0007669"/>
    <property type="project" value="TreeGrafter"/>
</dbReference>
<name>A0A318NC25_9PROT</name>
<organism evidence="1 2">
    <name type="scientific">Commensalibacter melissae</name>
    <dbReference type="NCBI Taxonomy" id="2070537"/>
    <lineage>
        <taxon>Bacteria</taxon>
        <taxon>Pseudomonadati</taxon>
        <taxon>Pseudomonadota</taxon>
        <taxon>Alphaproteobacteria</taxon>
        <taxon>Acetobacterales</taxon>
        <taxon>Acetobacteraceae</taxon>
    </lineage>
</organism>
<reference evidence="1 2" key="1">
    <citation type="submission" date="2018-05" db="EMBL/GenBank/DDBJ databases">
        <title>Reference genomes for bee gut microbiota database.</title>
        <authorList>
            <person name="Ellegaard K.M."/>
        </authorList>
    </citation>
    <scope>NUCLEOTIDE SEQUENCE [LARGE SCALE GENOMIC DNA]</scope>
    <source>
        <strain evidence="1 2">ESL0284</strain>
    </source>
</reference>
<dbReference type="SFLD" id="SFLDG01140">
    <property type="entry name" value="C2.B:_Phosphomannomutase_and_P"/>
    <property type="match status" value="1"/>
</dbReference>
<protein>
    <submittedName>
        <fullName evidence="1">Cof-type HAD-IIB family hydrolase</fullName>
    </submittedName>
</protein>
<dbReference type="PANTHER" id="PTHR10000:SF8">
    <property type="entry name" value="HAD SUPERFAMILY HYDROLASE-LIKE, TYPE 3"/>
    <property type="match status" value="1"/>
</dbReference>
<accession>A0A318NC25</accession>
<dbReference type="Gene3D" id="3.40.50.1000">
    <property type="entry name" value="HAD superfamily/HAD-like"/>
    <property type="match status" value="1"/>
</dbReference>
<dbReference type="GO" id="GO:0016791">
    <property type="term" value="F:phosphatase activity"/>
    <property type="evidence" value="ECO:0007669"/>
    <property type="project" value="TreeGrafter"/>
</dbReference>
<proteinExistence type="predicted"/>
<dbReference type="Gene3D" id="3.30.1240.10">
    <property type="match status" value="1"/>
</dbReference>
<evidence type="ECO:0000313" key="2">
    <source>
        <dbReference type="Proteomes" id="UP000247565"/>
    </source>
</evidence>
<dbReference type="InterPro" id="IPR006379">
    <property type="entry name" value="HAD-SF_hydro_IIB"/>
</dbReference>
<dbReference type="NCBIfam" id="TIGR01484">
    <property type="entry name" value="HAD-SF-IIB"/>
    <property type="match status" value="1"/>
</dbReference>
<dbReference type="InterPro" id="IPR000150">
    <property type="entry name" value="Cof"/>
</dbReference>
<evidence type="ECO:0000313" key="1">
    <source>
        <dbReference type="EMBL" id="PXZ00362.1"/>
    </source>
</evidence>
<keyword evidence="1" id="KW-0378">Hydrolase</keyword>
<keyword evidence="2" id="KW-1185">Reference proteome</keyword>
<comment type="caution">
    <text evidence="1">The sequence shown here is derived from an EMBL/GenBank/DDBJ whole genome shotgun (WGS) entry which is preliminary data.</text>
</comment>
<dbReference type="PANTHER" id="PTHR10000">
    <property type="entry name" value="PHOSPHOSERINE PHOSPHATASE"/>
    <property type="match status" value="1"/>
</dbReference>
<dbReference type="AlphaFoldDB" id="A0A318NC25"/>
<dbReference type="SUPFAM" id="SSF56784">
    <property type="entry name" value="HAD-like"/>
    <property type="match status" value="1"/>
</dbReference>
<dbReference type="Proteomes" id="UP000247565">
    <property type="component" value="Unassembled WGS sequence"/>
</dbReference>
<dbReference type="EMBL" id="QGLT01000003">
    <property type="protein sequence ID" value="PXZ00362.1"/>
    <property type="molecule type" value="Genomic_DNA"/>
</dbReference>
<dbReference type="SFLD" id="SFLDS00003">
    <property type="entry name" value="Haloacid_Dehalogenase"/>
    <property type="match status" value="1"/>
</dbReference>
<dbReference type="InterPro" id="IPR036412">
    <property type="entry name" value="HAD-like_sf"/>
</dbReference>